<proteinExistence type="predicted"/>
<sequence>MTLKYPVSHLSSQTTKQESTKQESNKVFARVEENRRASQSKN</sequence>
<name>A0A9N9EA89_9GLOM</name>
<evidence type="ECO:0000313" key="2">
    <source>
        <dbReference type="EMBL" id="CAG8666801.1"/>
    </source>
</evidence>
<accession>A0A9N9EA89</accession>
<protein>
    <submittedName>
        <fullName evidence="2">22053_t:CDS:1</fullName>
    </submittedName>
</protein>
<evidence type="ECO:0000256" key="1">
    <source>
        <dbReference type="SAM" id="MobiDB-lite"/>
    </source>
</evidence>
<evidence type="ECO:0000313" key="3">
    <source>
        <dbReference type="Proteomes" id="UP000789759"/>
    </source>
</evidence>
<dbReference type="EMBL" id="CAJVQA010008122">
    <property type="protein sequence ID" value="CAG8666801.1"/>
    <property type="molecule type" value="Genomic_DNA"/>
</dbReference>
<dbReference type="AlphaFoldDB" id="A0A9N9EA89"/>
<feature type="region of interest" description="Disordered" evidence="1">
    <location>
        <begin position="1"/>
        <end position="42"/>
    </location>
</feature>
<feature type="compositionally biased region" description="Basic and acidic residues" evidence="1">
    <location>
        <begin position="18"/>
        <end position="36"/>
    </location>
</feature>
<comment type="caution">
    <text evidence="2">The sequence shown here is derived from an EMBL/GenBank/DDBJ whole genome shotgun (WGS) entry which is preliminary data.</text>
</comment>
<gene>
    <name evidence="2" type="ORF">CPELLU_LOCUS10065</name>
</gene>
<keyword evidence="3" id="KW-1185">Reference proteome</keyword>
<organism evidence="2 3">
    <name type="scientific">Cetraspora pellucida</name>
    <dbReference type="NCBI Taxonomy" id="1433469"/>
    <lineage>
        <taxon>Eukaryota</taxon>
        <taxon>Fungi</taxon>
        <taxon>Fungi incertae sedis</taxon>
        <taxon>Mucoromycota</taxon>
        <taxon>Glomeromycotina</taxon>
        <taxon>Glomeromycetes</taxon>
        <taxon>Diversisporales</taxon>
        <taxon>Gigasporaceae</taxon>
        <taxon>Cetraspora</taxon>
    </lineage>
</organism>
<reference evidence="2" key="1">
    <citation type="submission" date="2021-06" db="EMBL/GenBank/DDBJ databases">
        <authorList>
            <person name="Kallberg Y."/>
            <person name="Tangrot J."/>
            <person name="Rosling A."/>
        </authorList>
    </citation>
    <scope>NUCLEOTIDE SEQUENCE</scope>
    <source>
        <strain evidence="2">FL966</strain>
    </source>
</reference>
<dbReference type="Proteomes" id="UP000789759">
    <property type="component" value="Unassembled WGS sequence"/>
</dbReference>